<keyword evidence="3" id="KW-1185">Reference proteome</keyword>
<gene>
    <name evidence="2" type="ORF">FH715_24215</name>
</gene>
<comment type="caution">
    <text evidence="2">The sequence shown here is derived from an EMBL/GenBank/DDBJ whole genome shotgun (WGS) entry which is preliminary data.</text>
</comment>
<feature type="compositionally biased region" description="Pro residues" evidence="1">
    <location>
        <begin position="16"/>
        <end position="25"/>
    </location>
</feature>
<feature type="region of interest" description="Disordered" evidence="1">
    <location>
        <begin position="1"/>
        <end position="27"/>
    </location>
</feature>
<dbReference type="EMBL" id="VDGT01000023">
    <property type="protein sequence ID" value="TNM26341.1"/>
    <property type="molecule type" value="Genomic_DNA"/>
</dbReference>
<name>A0A5C4URW5_9ACTN</name>
<protein>
    <submittedName>
        <fullName evidence="2">Uncharacterized protein</fullName>
    </submittedName>
</protein>
<evidence type="ECO:0000313" key="2">
    <source>
        <dbReference type="EMBL" id="TNM26341.1"/>
    </source>
</evidence>
<reference evidence="2 3" key="1">
    <citation type="submission" date="2019-06" db="EMBL/GenBank/DDBJ databases">
        <title>Draft genome of Streptomyces sedi sp. JCM16909.</title>
        <authorList>
            <person name="Klykleung N."/>
            <person name="Tanasupawat S."/>
            <person name="Kudo T."/>
            <person name="Yuki M."/>
            <person name="Ohkuma M."/>
        </authorList>
    </citation>
    <scope>NUCLEOTIDE SEQUENCE [LARGE SCALE GENOMIC DNA]</scope>
    <source>
        <strain evidence="2 3">JCM 16909</strain>
    </source>
</reference>
<dbReference type="RefSeq" id="WP_139648884.1">
    <property type="nucleotide sequence ID" value="NZ_BAAAZS010000161.1"/>
</dbReference>
<dbReference type="AlphaFoldDB" id="A0A5C4URW5"/>
<dbReference type="Proteomes" id="UP000311713">
    <property type="component" value="Unassembled WGS sequence"/>
</dbReference>
<dbReference type="OrthoDB" id="4224286at2"/>
<evidence type="ECO:0000313" key="3">
    <source>
        <dbReference type="Proteomes" id="UP000311713"/>
    </source>
</evidence>
<accession>A0A5C4URW5</accession>
<organism evidence="2 3">
    <name type="scientific">Streptomyces sedi</name>
    <dbReference type="NCBI Taxonomy" id="555059"/>
    <lineage>
        <taxon>Bacteria</taxon>
        <taxon>Bacillati</taxon>
        <taxon>Actinomycetota</taxon>
        <taxon>Actinomycetes</taxon>
        <taxon>Kitasatosporales</taxon>
        <taxon>Streptomycetaceae</taxon>
        <taxon>Streptomyces</taxon>
    </lineage>
</organism>
<evidence type="ECO:0000256" key="1">
    <source>
        <dbReference type="SAM" id="MobiDB-lite"/>
    </source>
</evidence>
<proteinExistence type="predicted"/>
<sequence length="145" mass="15955">MTKPAVWGVAAEEPRGPGPVEPPPARFTDRRAAGAEAPRALLYVSLRAVRDAAARRAADRDAARQWCLRENVSLHTDDVDEEDGPEVRVHQRTGWRRVRALVRDGSVGVVLVPDPLYLSIDGRARRDAEEDLHADGGELVYLDGD</sequence>